<organism evidence="2 3">
    <name type="scientific">Prorocentrum cordatum</name>
    <dbReference type="NCBI Taxonomy" id="2364126"/>
    <lineage>
        <taxon>Eukaryota</taxon>
        <taxon>Sar</taxon>
        <taxon>Alveolata</taxon>
        <taxon>Dinophyceae</taxon>
        <taxon>Prorocentrales</taxon>
        <taxon>Prorocentraceae</taxon>
        <taxon>Prorocentrum</taxon>
    </lineage>
</organism>
<evidence type="ECO:0000313" key="3">
    <source>
        <dbReference type="Proteomes" id="UP001189429"/>
    </source>
</evidence>
<feature type="region of interest" description="Disordered" evidence="1">
    <location>
        <begin position="636"/>
        <end position="659"/>
    </location>
</feature>
<dbReference type="EMBL" id="CAUYUJ010009402">
    <property type="protein sequence ID" value="CAK0826682.1"/>
    <property type="molecule type" value="Genomic_DNA"/>
</dbReference>
<sequence length="901" mass="99832">MVGVRGQCWAVPSGANDGKYLLMSSATLVEAVYIAFMREPRNRYVRRSLSNGVSNYLLFRQETPDDVLIYLKELNNAFHRGAGTSFLETMDRVGDADKSWKIYAREKRITSRSCPSTGPDTYLQQCWKHVSKQFPGVWKNNFSFTNSKVIVSGLDRFKMGKQFLEAMCSCVNFCHPSMNTEKILASIRDVLAEITKTFSETIPEFHLIIILTEAFKFCVPKDLDDEDQPDMAVETIGTKIDLAAEAFACSDEEEGATGATGSAGAQVKAPQSREKKFLDELHSAVVAVVRKVPDEKLSVETLRDCYRNGMHFAAKSKVINEQLFSDCETWTALRSTIRRVMRRHHGHVLDLLSPVDVEAAGASSQGSGNRGDVDVDIDLKDLNVPDGKDLLIMHYRAKFTESVSKEEVKAAVRSFVDSCDLDLPVDLRGYFVQWSQRVLKVIKPKLDVTTKRLDISALIECCATAFKNDGGVFLHLEGLMQLCECAEEEEVTTVTTVPDYAIPEIWGNDQRYLDAVSNFRATMMIAGLPKFASFVSQHDSHLLSKMSGDANLAELISNVDVWLHWSSESDSASWSSFWQALLRCPDIKKAQQFADERAKRMLSELGARATQLHTEAIAAAKEKKLAEVRAAKAQEETSVVAVGDGDKSEPSQKRQKTDQHVSVASIHAEFAQAVLQQLPQGEDPHAQFMPTYIMLALSKAESSLMTAAICGPFADQAWDCLYTEHSKVAAGDAHLFASPPKKTIRLTFAGKLSLLPAVGSIHVGTLFNVNMYLRPPALRVLAGTFFMPAWLVRTCKLNGDGFPLETPTCEVHEKKISVEFEVPGFLGAPGKLVKFDIKHFYVVLKPEFASEVEAGSVEMIRAPMKAELCEVSDAWAKSLVAKARERKPAPKAKASKPSHTD</sequence>
<gene>
    <name evidence="2" type="ORF">PCOR1329_LOCUS26429</name>
</gene>
<feature type="compositionally biased region" description="Basic and acidic residues" evidence="1">
    <location>
        <begin position="644"/>
        <end position="659"/>
    </location>
</feature>
<evidence type="ECO:0008006" key="4">
    <source>
        <dbReference type="Google" id="ProtNLM"/>
    </source>
</evidence>
<evidence type="ECO:0000256" key="1">
    <source>
        <dbReference type="SAM" id="MobiDB-lite"/>
    </source>
</evidence>
<reference evidence="2" key="1">
    <citation type="submission" date="2023-10" db="EMBL/GenBank/DDBJ databases">
        <authorList>
            <person name="Chen Y."/>
            <person name="Shah S."/>
            <person name="Dougan E. K."/>
            <person name="Thang M."/>
            <person name="Chan C."/>
        </authorList>
    </citation>
    <scope>NUCLEOTIDE SEQUENCE [LARGE SCALE GENOMIC DNA]</scope>
</reference>
<feature type="region of interest" description="Disordered" evidence="1">
    <location>
        <begin position="882"/>
        <end position="901"/>
    </location>
</feature>
<proteinExistence type="predicted"/>
<evidence type="ECO:0000313" key="2">
    <source>
        <dbReference type="EMBL" id="CAK0826682.1"/>
    </source>
</evidence>
<accession>A0ABN9S4G4</accession>
<comment type="caution">
    <text evidence="2">The sequence shown here is derived from an EMBL/GenBank/DDBJ whole genome shotgun (WGS) entry which is preliminary data.</text>
</comment>
<keyword evidence="3" id="KW-1185">Reference proteome</keyword>
<feature type="non-terminal residue" evidence="2">
    <location>
        <position position="901"/>
    </location>
</feature>
<name>A0ABN9S4G4_9DINO</name>
<protein>
    <recommendedName>
        <fullName evidence="4">FACT complex subunit</fullName>
    </recommendedName>
</protein>
<dbReference type="Proteomes" id="UP001189429">
    <property type="component" value="Unassembled WGS sequence"/>
</dbReference>
<feature type="compositionally biased region" description="Basic residues" evidence="1">
    <location>
        <begin position="889"/>
        <end position="901"/>
    </location>
</feature>